<keyword evidence="1" id="KW-0732">Signal</keyword>
<evidence type="ECO:0000313" key="3">
    <source>
        <dbReference type="Proteomes" id="UP000191680"/>
    </source>
</evidence>
<gene>
    <name evidence="2" type="ORF">BUL40_03105</name>
</gene>
<dbReference type="Proteomes" id="UP000191680">
    <property type="component" value="Unassembled WGS sequence"/>
</dbReference>
<evidence type="ECO:0000313" key="2">
    <source>
        <dbReference type="EMBL" id="OQD43617.1"/>
    </source>
</evidence>
<dbReference type="Gene3D" id="2.60.40.10">
    <property type="entry name" value="Immunoglobulins"/>
    <property type="match status" value="1"/>
</dbReference>
<dbReference type="PROSITE" id="PS51257">
    <property type="entry name" value="PROKAR_LIPOPROTEIN"/>
    <property type="match status" value="1"/>
</dbReference>
<keyword evidence="3" id="KW-1185">Reference proteome</keyword>
<evidence type="ECO:0000256" key="1">
    <source>
        <dbReference type="SAM" id="SignalP"/>
    </source>
</evidence>
<feature type="chain" id="PRO_5013139275" description="Fibronectin type-III domain-containing protein" evidence="1">
    <location>
        <begin position="20"/>
        <end position="230"/>
    </location>
</feature>
<name>A0A1V6LUA1_9FLAO</name>
<accession>A0A1V6LUA1</accession>
<dbReference type="RefSeq" id="WP_080318049.1">
    <property type="nucleotide sequence ID" value="NZ_MTBC01000002.1"/>
</dbReference>
<dbReference type="AlphaFoldDB" id="A0A1V6LUA1"/>
<evidence type="ECO:0008006" key="4">
    <source>
        <dbReference type="Google" id="ProtNLM"/>
    </source>
</evidence>
<organism evidence="2 3">
    <name type="scientific">Croceivirga radicis</name>
    <dbReference type="NCBI Taxonomy" id="1929488"/>
    <lineage>
        <taxon>Bacteria</taxon>
        <taxon>Pseudomonadati</taxon>
        <taxon>Bacteroidota</taxon>
        <taxon>Flavobacteriia</taxon>
        <taxon>Flavobacteriales</taxon>
        <taxon>Flavobacteriaceae</taxon>
        <taxon>Croceivirga</taxon>
    </lineage>
</organism>
<proteinExistence type="predicted"/>
<reference evidence="2 3" key="1">
    <citation type="submission" date="2016-12" db="EMBL/GenBank/DDBJ databases">
        <authorList>
            <person name="Song W.-J."/>
            <person name="Kurnit D.M."/>
        </authorList>
    </citation>
    <scope>NUCLEOTIDE SEQUENCE [LARGE SCALE GENOMIC DNA]</scope>
    <source>
        <strain evidence="2 3">HSG9</strain>
    </source>
</reference>
<feature type="signal peptide" evidence="1">
    <location>
        <begin position="1"/>
        <end position="19"/>
    </location>
</feature>
<dbReference type="InterPro" id="IPR013783">
    <property type="entry name" value="Ig-like_fold"/>
</dbReference>
<dbReference type="OrthoDB" id="789771at2"/>
<dbReference type="EMBL" id="MTBC01000002">
    <property type="protein sequence ID" value="OQD43617.1"/>
    <property type="molecule type" value="Genomic_DNA"/>
</dbReference>
<protein>
    <recommendedName>
        <fullName evidence="4">Fibronectin type-III domain-containing protein</fullName>
    </recommendedName>
</protein>
<sequence>MMGKLLVAFVVLSAVFSCGKNDDGPPPAPEAVLLVFPEQNSECTTGAVINENQTQVTFSWQTSANTDEYILTVINLETNSPQAIRTRNTSASVAIEKGTPFSWSVVSTNSNSTETATSENWLFYNAGAQTNYAPFPAQILAPKSGSTVFMDQDGQVVLQWSGTDVEEDIETFEVYFSATNPPEELVQVLDNTTSSLSVSVASGNTYYWRVVTIDALGNTSDSGVFDFKVY</sequence>
<comment type="caution">
    <text evidence="2">The sequence shown here is derived from an EMBL/GenBank/DDBJ whole genome shotgun (WGS) entry which is preliminary data.</text>
</comment>